<dbReference type="AlphaFoldDB" id="A0A0A9ELL3"/>
<dbReference type="EMBL" id="GBRH01199160">
    <property type="protein sequence ID" value="JAD98735.1"/>
    <property type="molecule type" value="Transcribed_RNA"/>
</dbReference>
<accession>A0A0A9ELL3</accession>
<evidence type="ECO:0000313" key="1">
    <source>
        <dbReference type="EMBL" id="JAD98735.1"/>
    </source>
</evidence>
<reference evidence="1" key="1">
    <citation type="submission" date="2014-09" db="EMBL/GenBank/DDBJ databases">
        <authorList>
            <person name="Magalhaes I.L.F."/>
            <person name="Oliveira U."/>
            <person name="Santos F.R."/>
            <person name="Vidigal T.H.D.A."/>
            <person name="Brescovit A.D."/>
            <person name="Santos A.J."/>
        </authorList>
    </citation>
    <scope>NUCLEOTIDE SEQUENCE</scope>
    <source>
        <tissue evidence="1">Shoot tissue taken approximately 20 cm above the soil surface</tissue>
    </source>
</reference>
<organism evidence="1">
    <name type="scientific">Arundo donax</name>
    <name type="common">Giant reed</name>
    <name type="synonym">Donax arundinaceus</name>
    <dbReference type="NCBI Taxonomy" id="35708"/>
    <lineage>
        <taxon>Eukaryota</taxon>
        <taxon>Viridiplantae</taxon>
        <taxon>Streptophyta</taxon>
        <taxon>Embryophyta</taxon>
        <taxon>Tracheophyta</taxon>
        <taxon>Spermatophyta</taxon>
        <taxon>Magnoliopsida</taxon>
        <taxon>Liliopsida</taxon>
        <taxon>Poales</taxon>
        <taxon>Poaceae</taxon>
        <taxon>PACMAD clade</taxon>
        <taxon>Arundinoideae</taxon>
        <taxon>Arundineae</taxon>
        <taxon>Arundo</taxon>
    </lineage>
</organism>
<name>A0A0A9ELL3_ARUDO</name>
<sequence length="38" mass="4379">MKNGKVIAYKVGWKNRGWNQPIWVPKDVITRLNGPKSV</sequence>
<protein>
    <submittedName>
        <fullName evidence="1">Uncharacterized protein</fullName>
    </submittedName>
</protein>
<proteinExistence type="predicted"/>
<reference evidence="1" key="2">
    <citation type="journal article" date="2015" name="Data Brief">
        <title>Shoot transcriptome of the giant reed, Arundo donax.</title>
        <authorList>
            <person name="Barrero R.A."/>
            <person name="Guerrero F.D."/>
            <person name="Moolhuijzen P."/>
            <person name="Goolsby J.A."/>
            <person name="Tidwell J."/>
            <person name="Bellgard S.E."/>
            <person name="Bellgard M.I."/>
        </authorList>
    </citation>
    <scope>NUCLEOTIDE SEQUENCE</scope>
    <source>
        <tissue evidence="1">Shoot tissue taken approximately 20 cm above the soil surface</tissue>
    </source>
</reference>